<keyword evidence="3" id="KW-1185">Reference proteome</keyword>
<feature type="compositionally biased region" description="Polar residues" evidence="1">
    <location>
        <begin position="29"/>
        <end position="43"/>
    </location>
</feature>
<dbReference type="OrthoDB" id="411857at2759"/>
<evidence type="ECO:0000313" key="2">
    <source>
        <dbReference type="EMBL" id="KNE61228.1"/>
    </source>
</evidence>
<dbReference type="PANTHER" id="PTHR47938:SF35">
    <property type="entry name" value="PENTATRICOPEPTIDE REPEAT-CONTAINING PROTEIN 4, MITOCHONDRIAL-RELATED"/>
    <property type="match status" value="1"/>
</dbReference>
<protein>
    <submittedName>
        <fullName evidence="2">Pentatricopeptide repeat domain-containing protein</fullName>
    </submittedName>
</protein>
<dbReference type="PANTHER" id="PTHR47938">
    <property type="entry name" value="RESPIRATORY COMPLEX I CHAPERONE (CIA84), PUTATIVE (AFU_ORTHOLOGUE AFUA_2G06020)-RELATED"/>
    <property type="match status" value="1"/>
</dbReference>
<gene>
    <name evidence="2" type="ORF">AMAG_18753</name>
</gene>
<reference evidence="3" key="2">
    <citation type="submission" date="2009-11" db="EMBL/GenBank/DDBJ databases">
        <title>The Genome Sequence of Allomyces macrogynus strain ATCC 38327.</title>
        <authorList>
            <consortium name="The Broad Institute Genome Sequencing Platform"/>
            <person name="Russ C."/>
            <person name="Cuomo C."/>
            <person name="Shea T."/>
            <person name="Young S.K."/>
            <person name="Zeng Q."/>
            <person name="Koehrsen M."/>
            <person name="Haas B."/>
            <person name="Borodovsky M."/>
            <person name="Guigo R."/>
            <person name="Alvarado L."/>
            <person name="Berlin A."/>
            <person name="Borenstein D."/>
            <person name="Chen Z."/>
            <person name="Engels R."/>
            <person name="Freedman E."/>
            <person name="Gellesch M."/>
            <person name="Goldberg J."/>
            <person name="Griggs A."/>
            <person name="Gujja S."/>
            <person name="Heiman D."/>
            <person name="Hepburn T."/>
            <person name="Howarth C."/>
            <person name="Jen D."/>
            <person name="Larson L."/>
            <person name="Lewis B."/>
            <person name="Mehta T."/>
            <person name="Park D."/>
            <person name="Pearson M."/>
            <person name="Roberts A."/>
            <person name="Saif S."/>
            <person name="Shenoy N."/>
            <person name="Sisk P."/>
            <person name="Stolte C."/>
            <person name="Sykes S."/>
            <person name="Walk T."/>
            <person name="White J."/>
            <person name="Yandava C."/>
            <person name="Burger G."/>
            <person name="Gray M.W."/>
            <person name="Holland P.W.H."/>
            <person name="King N."/>
            <person name="Lang F.B.F."/>
            <person name="Roger A.J."/>
            <person name="Ruiz-Trillo I."/>
            <person name="Lander E."/>
            <person name="Nusbaum C."/>
        </authorList>
    </citation>
    <scope>NUCLEOTIDE SEQUENCE [LARGE SCALE GENOMIC DNA]</scope>
    <source>
        <strain evidence="3">ATCC 38327</strain>
    </source>
</reference>
<dbReference type="InterPro" id="IPR011990">
    <property type="entry name" value="TPR-like_helical_dom_sf"/>
</dbReference>
<dbReference type="EMBL" id="GG745337">
    <property type="protein sequence ID" value="KNE61228.1"/>
    <property type="molecule type" value="Genomic_DNA"/>
</dbReference>
<dbReference type="GO" id="GO:0003729">
    <property type="term" value="F:mRNA binding"/>
    <property type="evidence" value="ECO:0007669"/>
    <property type="project" value="TreeGrafter"/>
</dbReference>
<organism evidence="2 3">
    <name type="scientific">Allomyces macrogynus (strain ATCC 38327)</name>
    <name type="common">Allomyces javanicus var. macrogynus</name>
    <dbReference type="NCBI Taxonomy" id="578462"/>
    <lineage>
        <taxon>Eukaryota</taxon>
        <taxon>Fungi</taxon>
        <taxon>Fungi incertae sedis</taxon>
        <taxon>Blastocladiomycota</taxon>
        <taxon>Blastocladiomycetes</taxon>
        <taxon>Blastocladiales</taxon>
        <taxon>Blastocladiaceae</taxon>
        <taxon>Allomyces</taxon>
    </lineage>
</organism>
<dbReference type="VEuPathDB" id="FungiDB:AMAG_18753"/>
<dbReference type="Proteomes" id="UP000054350">
    <property type="component" value="Unassembled WGS sequence"/>
</dbReference>
<proteinExistence type="predicted"/>
<name>A0A0L0SFC1_ALLM3</name>
<dbReference type="Gene3D" id="1.25.40.10">
    <property type="entry name" value="Tetratricopeptide repeat domain"/>
    <property type="match status" value="2"/>
</dbReference>
<dbReference type="AlphaFoldDB" id="A0A0L0SFC1"/>
<evidence type="ECO:0000256" key="1">
    <source>
        <dbReference type="SAM" id="MobiDB-lite"/>
    </source>
</evidence>
<evidence type="ECO:0000313" key="3">
    <source>
        <dbReference type="Proteomes" id="UP000054350"/>
    </source>
</evidence>
<reference evidence="2 3" key="1">
    <citation type="submission" date="2009-11" db="EMBL/GenBank/DDBJ databases">
        <title>Annotation of Allomyces macrogynus ATCC 38327.</title>
        <authorList>
            <consortium name="The Broad Institute Genome Sequencing Platform"/>
            <person name="Russ C."/>
            <person name="Cuomo C."/>
            <person name="Burger G."/>
            <person name="Gray M.W."/>
            <person name="Holland P.W.H."/>
            <person name="King N."/>
            <person name="Lang F.B.F."/>
            <person name="Roger A.J."/>
            <person name="Ruiz-Trillo I."/>
            <person name="Young S.K."/>
            <person name="Zeng Q."/>
            <person name="Gargeya S."/>
            <person name="Fitzgerald M."/>
            <person name="Haas B."/>
            <person name="Abouelleil A."/>
            <person name="Alvarado L."/>
            <person name="Arachchi H.M."/>
            <person name="Berlin A."/>
            <person name="Chapman S.B."/>
            <person name="Gearin G."/>
            <person name="Goldberg J."/>
            <person name="Griggs A."/>
            <person name="Gujja S."/>
            <person name="Hansen M."/>
            <person name="Heiman D."/>
            <person name="Howarth C."/>
            <person name="Larimer J."/>
            <person name="Lui A."/>
            <person name="MacDonald P.J.P."/>
            <person name="McCowen C."/>
            <person name="Montmayeur A."/>
            <person name="Murphy C."/>
            <person name="Neiman D."/>
            <person name="Pearson M."/>
            <person name="Priest M."/>
            <person name="Roberts A."/>
            <person name="Saif S."/>
            <person name="Shea T."/>
            <person name="Sisk P."/>
            <person name="Stolte C."/>
            <person name="Sykes S."/>
            <person name="Wortman J."/>
            <person name="Nusbaum C."/>
            <person name="Birren B."/>
        </authorList>
    </citation>
    <scope>NUCLEOTIDE SEQUENCE [LARGE SCALE GENOMIC DNA]</scope>
    <source>
        <strain evidence="2 3">ATCC 38327</strain>
    </source>
</reference>
<accession>A0A0L0SFC1</accession>
<feature type="region of interest" description="Disordered" evidence="1">
    <location>
        <begin position="661"/>
        <end position="704"/>
    </location>
</feature>
<feature type="region of interest" description="Disordered" evidence="1">
    <location>
        <begin position="24"/>
        <end position="46"/>
    </location>
</feature>
<sequence length="869" mass="91283">MHFARGPAAAKGLWQAVAQASRSAHAPNGSGQRLFTGLSTPSTPAGPVVHHALHAKNSDNDLDLAAHRARLAPRLAAAASAAANRATRPTALATWPGAQPPAATTAPAPTATLWTAPKPATATSATSADAAATSSADDALLALLDREYLALTTSVADAAADSATAMARRHVAHVIATLRDLVALNAHLDAHAKHAMILHALKSAAADAMRLPLPAACAAARPLLHVLAQRLLARAGDLAGLREWKRFVAESHAIASGQRLLEGATTPAVPQQQQLLQEHVPLQGLAPAVETTVLAHAPHAELHAFHAPLQTAAAPLALHEYPHTDLTAQRSLATPSPAPPSPYVAPLHYPTPSVAHAADPSTPALYPVHLPTPPLHPHDASAAAAAAALAAAHRKPYLEYKSSELLALSRARQVGPAMAVFSALTAKSLTPLGDATHAYLELLAGASRMAAADAAFASLDAIEAASTAPPAKLARHRYFLYNSYLSACCSAADVARALALYHAMKARLAQLPDLRTVTRLFSLLAKADPAAPVSLGGESAVTTAAPQAAVHWVLPHPPMVPLDHMAAILDDLQAHGIQPYPLLFNLALSQAVAQSTAGLTDDHHADGTTTTAVAMPPLSAAQRMARLELAQALFERMKRGDLAHGLVTRAEQRFAEMLAHPHAQPPAGPNSAHNDARRGGPKQNGGPRRHRGTPSESSSTGAPRGVQAQFMNSIGPFNSMIQHYVHVAHDAARADHVFEIYAARFAHLVPPTGFTFHLLVSGAMLPPLAVAQAVDRALAWIRRMKSQFALRPNASHFLPVLDRLVKEEQWELARHVVDRVMRVEYRVDVRGDAIEALVATVYAQSAAAIANAVKVPLHVPAVPTTTARS</sequence>